<dbReference type="EMBL" id="KI546095">
    <property type="protein sequence ID" value="EST45468.1"/>
    <property type="molecule type" value="Genomic_DNA"/>
</dbReference>
<dbReference type="AlphaFoldDB" id="V6LMM5"/>
<accession>V6LMM5</accession>
<dbReference type="VEuPathDB" id="GiardiaDB:SS50377_21783"/>
<proteinExistence type="predicted"/>
<gene>
    <name evidence="1" type="ORF">SS50377_14622</name>
    <name evidence="2" type="ORF">SS50377_21783</name>
</gene>
<evidence type="ECO:0000313" key="3">
    <source>
        <dbReference type="Proteomes" id="UP000018208"/>
    </source>
</evidence>
<dbReference type="Proteomes" id="UP000018208">
    <property type="component" value="Unassembled WGS sequence"/>
</dbReference>
<evidence type="ECO:0000313" key="1">
    <source>
        <dbReference type="EMBL" id="EST45468.1"/>
    </source>
</evidence>
<name>V6LMM5_9EUKA</name>
<dbReference type="EMBL" id="AUWU02000002">
    <property type="protein sequence ID" value="KAH0576222.1"/>
    <property type="molecule type" value="Genomic_DNA"/>
</dbReference>
<evidence type="ECO:0000313" key="2">
    <source>
        <dbReference type="EMBL" id="KAH0576222.1"/>
    </source>
</evidence>
<keyword evidence="3" id="KW-1185">Reference proteome</keyword>
<protein>
    <submittedName>
        <fullName evidence="1">Uncharacterized protein</fullName>
    </submittedName>
</protein>
<reference evidence="1 2" key="1">
    <citation type="journal article" date="2014" name="PLoS Genet.">
        <title>The Genome of Spironucleus salmonicida Highlights a Fish Pathogen Adapted to Fluctuating Environments.</title>
        <authorList>
            <person name="Xu F."/>
            <person name="Jerlstrom-Hultqvist J."/>
            <person name="Einarsson E."/>
            <person name="Astvaldsson A."/>
            <person name="Svard S.G."/>
            <person name="Andersson J.O."/>
        </authorList>
    </citation>
    <scope>NUCLEOTIDE SEQUENCE</scope>
    <source>
        <strain evidence="2">ATCC 50377</strain>
    </source>
</reference>
<reference evidence="2" key="2">
    <citation type="submission" date="2020-12" db="EMBL/GenBank/DDBJ databases">
        <title>New Spironucleus salmonicida genome in near-complete chromosomes.</title>
        <authorList>
            <person name="Xu F."/>
            <person name="Kurt Z."/>
            <person name="Jimenez-Gonzalez A."/>
            <person name="Astvaldsson A."/>
            <person name="Andersson J.O."/>
            <person name="Svard S.G."/>
        </authorList>
    </citation>
    <scope>NUCLEOTIDE SEQUENCE</scope>
    <source>
        <strain evidence="2">ATCC 50377</strain>
    </source>
</reference>
<sequence length="176" mass="20115">MSIEDIISRGKQCYNSKSQYSQCADIDQLPPQQVGLANTFIPQNCSNVSVIHNVSLDAHQDNSDSTVSLKSQIGQLSGEFELKDMQFSQDIIIQQNQELDDLPLQVSALNFQNEEVIFMEDLKFRKIHLLDKYKVNTTDLEYYSYIKTQIEQVLGKPIQTIEQGVRLLVKTISQKQ</sequence>
<organism evidence="1">
    <name type="scientific">Spironucleus salmonicida</name>
    <dbReference type="NCBI Taxonomy" id="348837"/>
    <lineage>
        <taxon>Eukaryota</taxon>
        <taxon>Metamonada</taxon>
        <taxon>Diplomonadida</taxon>
        <taxon>Hexamitidae</taxon>
        <taxon>Hexamitinae</taxon>
        <taxon>Spironucleus</taxon>
    </lineage>
</organism>